<keyword evidence="18" id="KW-1185">Reference proteome</keyword>
<dbReference type="EMBL" id="GITU01007023">
    <property type="protein sequence ID" value="MBC1175726.1"/>
    <property type="molecule type" value="Transcribed_RNA"/>
</dbReference>
<dbReference type="CDD" id="cd07991">
    <property type="entry name" value="LPLAT_LPCAT1-like"/>
    <property type="match status" value="1"/>
</dbReference>
<comment type="pathway">
    <text evidence="2">Lipid metabolism.</text>
</comment>
<protein>
    <submittedName>
        <fullName evidence="16">Putative phosphate acyltransferase</fullName>
    </submittedName>
</protein>
<dbReference type="SUPFAM" id="SSF69593">
    <property type="entry name" value="Glycerol-3-phosphate (1)-acyltransferase"/>
    <property type="match status" value="1"/>
</dbReference>
<keyword evidence="7 14" id="KW-1133">Transmembrane helix</keyword>
<dbReference type="GO" id="GO:0005783">
    <property type="term" value="C:endoplasmic reticulum"/>
    <property type="evidence" value="ECO:0007669"/>
    <property type="project" value="TreeGrafter"/>
</dbReference>
<evidence type="ECO:0000256" key="4">
    <source>
        <dbReference type="ARBA" id="ARBA00022516"/>
    </source>
</evidence>
<feature type="transmembrane region" description="Helical" evidence="14">
    <location>
        <begin position="66"/>
        <end position="87"/>
    </location>
</feature>
<dbReference type="EMBL" id="AJWK01018610">
    <property type="status" value="NOT_ANNOTATED_CDS"/>
    <property type="molecule type" value="Genomic_DNA"/>
</dbReference>
<evidence type="ECO:0000313" key="18">
    <source>
        <dbReference type="Proteomes" id="UP000092461"/>
    </source>
</evidence>
<reference evidence="18" key="1">
    <citation type="submission" date="2012-05" db="EMBL/GenBank/DDBJ databases">
        <title>Whole Genome Assembly of Lutzomyia longipalpis.</title>
        <authorList>
            <person name="Richards S."/>
            <person name="Qu C."/>
            <person name="Dillon R."/>
            <person name="Worley K."/>
            <person name="Scherer S."/>
            <person name="Batterton M."/>
            <person name="Taylor A."/>
            <person name="Hawes A."/>
            <person name="Hernandez B."/>
            <person name="Kovar C."/>
            <person name="Mandapat C."/>
            <person name="Pham C."/>
            <person name="Qu C."/>
            <person name="Jing C."/>
            <person name="Bess C."/>
            <person name="Bandaranaike D."/>
            <person name="Ngo D."/>
            <person name="Ongeri F."/>
            <person name="Arias F."/>
            <person name="Lara F."/>
            <person name="Weissenberger G."/>
            <person name="Kamau G."/>
            <person name="Han H."/>
            <person name="Shen H."/>
            <person name="Dinh H."/>
            <person name="Khalil I."/>
            <person name="Jones J."/>
            <person name="Shafer J."/>
            <person name="Jayaseelan J."/>
            <person name="Quiroz J."/>
            <person name="Blankenburg K."/>
            <person name="Nguyen L."/>
            <person name="Jackson L."/>
            <person name="Francisco L."/>
            <person name="Tang L.-Y."/>
            <person name="Pu L.-L."/>
            <person name="Perales L."/>
            <person name="Lorensuhewa L."/>
            <person name="Munidasa M."/>
            <person name="Coyle M."/>
            <person name="Taylor M."/>
            <person name="Puazo M."/>
            <person name="Firestine M."/>
            <person name="Scheel M."/>
            <person name="Javaid M."/>
            <person name="Wang M."/>
            <person name="Li M."/>
            <person name="Tabassum N."/>
            <person name="Saada N."/>
            <person name="Osuji N."/>
            <person name="Aqrawi P."/>
            <person name="Fu Q."/>
            <person name="Thornton R."/>
            <person name="Raj R."/>
            <person name="Goodspeed R."/>
            <person name="Mata R."/>
            <person name="Najjar R."/>
            <person name="Gubbala S."/>
            <person name="Lee S."/>
            <person name="Denson S."/>
            <person name="Patil S."/>
            <person name="Macmil S."/>
            <person name="Qi S."/>
            <person name="Matskevitch T."/>
            <person name="Palculict T."/>
            <person name="Mathew T."/>
            <person name="Vee V."/>
            <person name="Velamala V."/>
            <person name="Korchina V."/>
            <person name="Cai W."/>
            <person name="Liu W."/>
            <person name="Dai W."/>
            <person name="Zou X."/>
            <person name="Zhu Y."/>
            <person name="Zhang Y."/>
            <person name="Wu Y.-Q."/>
            <person name="Xin Y."/>
            <person name="Nazarath L."/>
            <person name="Kovar C."/>
            <person name="Han Y."/>
            <person name="Muzny D."/>
            <person name="Gibbs R."/>
        </authorList>
    </citation>
    <scope>NUCLEOTIDE SEQUENCE [LARGE SCALE GENOMIC DNA]</scope>
    <source>
        <strain evidence="18">Jacobina</strain>
    </source>
</reference>
<dbReference type="VEuPathDB" id="VectorBase:LLONM1_005419"/>
<dbReference type="InterPro" id="IPR002123">
    <property type="entry name" value="Plipid/glycerol_acylTrfase"/>
</dbReference>
<keyword evidence="8" id="KW-0443">Lipid metabolism</keyword>
<dbReference type="EMBL" id="AJWK01018611">
    <property type="status" value="NOT_ANNOTATED_CDS"/>
    <property type="molecule type" value="Genomic_DNA"/>
</dbReference>
<keyword evidence="6 14" id="KW-0812">Transmembrane</keyword>
<evidence type="ECO:0000256" key="14">
    <source>
        <dbReference type="SAM" id="Phobius"/>
    </source>
</evidence>
<evidence type="ECO:0000256" key="12">
    <source>
        <dbReference type="ARBA" id="ARBA00023315"/>
    </source>
</evidence>
<dbReference type="PANTHER" id="PTHR23063:SF52">
    <property type="entry name" value="LYSOPHOSPHATIDYLCHOLINE ACYLTRANSFERASE"/>
    <property type="match status" value="1"/>
</dbReference>
<dbReference type="AlphaFoldDB" id="A0A1B0CMD7"/>
<evidence type="ECO:0000313" key="16">
    <source>
        <dbReference type="EMBL" id="MBC1175726.1"/>
    </source>
</evidence>
<comment type="similarity">
    <text evidence="3">Belongs to the 1-acyl-sn-glycerol-3-phosphate acyltransferase family.</text>
</comment>
<dbReference type="EnsemblMetazoa" id="LLOJ005825-RA">
    <property type="protein sequence ID" value="LLOJ005825-PA"/>
    <property type="gene ID" value="LLOJ005825"/>
</dbReference>
<name>A0A1B0CMD7_LUTLO</name>
<sequence length="320" mass="36515">MTENHQFSSQDTSVVGIEKHQRNTNMDPKSENLHLINPFVHKMELINPLDKVKTAVFTVLLLPFRVFVICLLLLLAWFLACIGLYGLTEEDLRSRPMKGWRRTIQIMTAAVMRFLFMAGSFHRVQFKGDWAPPKEAPILVVAPHSSFFDSIVVVLLGPPAVVAKAETASLPFFGKLINYTQPIYVWRDDPNSRQNTIKAIKERANSPEDWPQIIIFPEGTCTNRSCLITFKNGAFYPGVPIQPVCIRYPNVRDTVTWTWDGPGVLKLLWLTLTQVHSACEIEFLPIYVPSQEEKENAKLYAHNVRNVMSNPGITYIRLYL</sequence>
<comment type="subcellular location">
    <subcellularLocation>
        <location evidence="1">Membrane</location>
    </subcellularLocation>
</comment>
<dbReference type="VEuPathDB" id="VectorBase:LLOJ005825"/>
<evidence type="ECO:0000256" key="1">
    <source>
        <dbReference type="ARBA" id="ARBA00004370"/>
    </source>
</evidence>
<evidence type="ECO:0000256" key="7">
    <source>
        <dbReference type="ARBA" id="ARBA00022989"/>
    </source>
</evidence>
<evidence type="ECO:0000256" key="2">
    <source>
        <dbReference type="ARBA" id="ARBA00005189"/>
    </source>
</evidence>
<reference evidence="17" key="3">
    <citation type="submission" date="2020-05" db="UniProtKB">
        <authorList>
            <consortium name="EnsemblMetazoa"/>
        </authorList>
    </citation>
    <scope>IDENTIFICATION</scope>
    <source>
        <strain evidence="17">Jacobina</strain>
    </source>
</reference>
<evidence type="ECO:0000259" key="15">
    <source>
        <dbReference type="SMART" id="SM00563"/>
    </source>
</evidence>
<organism evidence="17 18">
    <name type="scientific">Lutzomyia longipalpis</name>
    <name type="common">Sand fly</name>
    <dbReference type="NCBI Taxonomy" id="7200"/>
    <lineage>
        <taxon>Eukaryota</taxon>
        <taxon>Metazoa</taxon>
        <taxon>Ecdysozoa</taxon>
        <taxon>Arthropoda</taxon>
        <taxon>Hexapoda</taxon>
        <taxon>Insecta</taxon>
        <taxon>Pterygota</taxon>
        <taxon>Neoptera</taxon>
        <taxon>Endopterygota</taxon>
        <taxon>Diptera</taxon>
        <taxon>Nematocera</taxon>
        <taxon>Psychodoidea</taxon>
        <taxon>Psychodidae</taxon>
        <taxon>Lutzomyia</taxon>
        <taxon>Lutzomyia</taxon>
    </lineage>
</organism>
<dbReference type="GO" id="GO:0042171">
    <property type="term" value="F:lysophosphatidic acid acyltransferase activity"/>
    <property type="evidence" value="ECO:0007669"/>
    <property type="project" value="TreeGrafter"/>
</dbReference>
<proteinExistence type="inferred from homology"/>
<evidence type="ECO:0000256" key="13">
    <source>
        <dbReference type="ARBA" id="ARBA00025707"/>
    </source>
</evidence>
<keyword evidence="11" id="KW-1208">Phospholipid metabolism</keyword>
<keyword evidence="4" id="KW-0444">Lipid biosynthesis</keyword>
<dbReference type="Pfam" id="PF01553">
    <property type="entry name" value="Acyltransferase"/>
    <property type="match status" value="1"/>
</dbReference>
<keyword evidence="10" id="KW-0594">Phospholipid biosynthesis</keyword>
<reference evidence="16" key="2">
    <citation type="journal article" date="2020" name="BMC">
        <title>Leishmania infection induces a limited differential gene expression in the sand fly midgut.</title>
        <authorList>
            <person name="Coutinho-Abreu I.V."/>
            <person name="Serafim T.D."/>
            <person name="Meneses C."/>
            <person name="Kamhawi S."/>
            <person name="Oliveira F."/>
            <person name="Valenzuela J.G."/>
        </authorList>
    </citation>
    <scope>NUCLEOTIDE SEQUENCE</scope>
    <source>
        <strain evidence="16">Jacobina</strain>
        <tissue evidence="16">Midgut</tissue>
    </source>
</reference>
<feature type="domain" description="Phospholipid/glycerol acyltransferase" evidence="15">
    <location>
        <begin position="138"/>
        <end position="249"/>
    </location>
</feature>
<evidence type="ECO:0000256" key="5">
    <source>
        <dbReference type="ARBA" id="ARBA00022679"/>
    </source>
</evidence>
<keyword evidence="9 14" id="KW-0472">Membrane</keyword>
<dbReference type="GO" id="GO:0008654">
    <property type="term" value="P:phospholipid biosynthetic process"/>
    <property type="evidence" value="ECO:0007669"/>
    <property type="project" value="UniProtKB-KW"/>
</dbReference>
<dbReference type="PANTHER" id="PTHR23063">
    <property type="entry name" value="PHOSPHOLIPID ACYLTRANSFERASE"/>
    <property type="match status" value="1"/>
</dbReference>
<keyword evidence="12 16" id="KW-0012">Acyltransferase</keyword>
<dbReference type="GO" id="GO:0008374">
    <property type="term" value="F:O-acyltransferase activity"/>
    <property type="evidence" value="ECO:0007669"/>
    <property type="project" value="InterPro"/>
</dbReference>
<dbReference type="InterPro" id="IPR045252">
    <property type="entry name" value="LPCAT1-like"/>
</dbReference>
<dbReference type="GO" id="GO:0016020">
    <property type="term" value="C:membrane"/>
    <property type="evidence" value="ECO:0007669"/>
    <property type="project" value="UniProtKB-SubCell"/>
</dbReference>
<evidence type="ECO:0000256" key="10">
    <source>
        <dbReference type="ARBA" id="ARBA00023209"/>
    </source>
</evidence>
<keyword evidence="5 16" id="KW-0808">Transferase</keyword>
<evidence type="ECO:0000256" key="6">
    <source>
        <dbReference type="ARBA" id="ARBA00022692"/>
    </source>
</evidence>
<dbReference type="Proteomes" id="UP000092461">
    <property type="component" value="Unassembled WGS sequence"/>
</dbReference>
<evidence type="ECO:0000313" key="17">
    <source>
        <dbReference type="EnsemblMetazoa" id="LLOJ005825-PA"/>
    </source>
</evidence>
<evidence type="ECO:0000256" key="9">
    <source>
        <dbReference type="ARBA" id="ARBA00023136"/>
    </source>
</evidence>
<dbReference type="SMART" id="SM00563">
    <property type="entry name" value="PlsC"/>
    <property type="match status" value="1"/>
</dbReference>
<accession>A0A1B0CMD7</accession>
<evidence type="ECO:0000256" key="3">
    <source>
        <dbReference type="ARBA" id="ARBA00008655"/>
    </source>
</evidence>
<comment type="pathway">
    <text evidence="13">Phospholipid metabolism.</text>
</comment>
<evidence type="ECO:0000256" key="8">
    <source>
        <dbReference type="ARBA" id="ARBA00023098"/>
    </source>
</evidence>
<evidence type="ECO:0000256" key="11">
    <source>
        <dbReference type="ARBA" id="ARBA00023264"/>
    </source>
</evidence>